<gene>
    <name evidence="5" type="ORF">KIPB_009322</name>
</gene>
<name>A0A9K3D439_9EUKA</name>
<feature type="domain" description="F5/8 type C" evidence="4">
    <location>
        <begin position="278"/>
        <end position="429"/>
    </location>
</feature>
<protein>
    <recommendedName>
        <fullName evidence="4">F5/8 type C domain-containing protein</fullName>
    </recommendedName>
</protein>
<evidence type="ECO:0000259" key="4">
    <source>
        <dbReference type="PROSITE" id="PS50022"/>
    </source>
</evidence>
<keyword evidence="3" id="KW-0812">Transmembrane</keyword>
<feature type="coiled-coil region" evidence="1">
    <location>
        <begin position="28"/>
        <end position="55"/>
    </location>
</feature>
<dbReference type="PANTHER" id="PTHR24543">
    <property type="entry name" value="MULTICOPPER OXIDASE-RELATED"/>
    <property type="match status" value="1"/>
</dbReference>
<evidence type="ECO:0000256" key="2">
    <source>
        <dbReference type="SAM" id="MobiDB-lite"/>
    </source>
</evidence>
<dbReference type="Gene3D" id="2.60.120.260">
    <property type="entry name" value="Galactose-binding domain-like"/>
    <property type="match status" value="1"/>
</dbReference>
<keyword evidence="3" id="KW-0472">Membrane</keyword>
<dbReference type="InterPro" id="IPR008979">
    <property type="entry name" value="Galactose-bd-like_sf"/>
</dbReference>
<proteinExistence type="predicted"/>
<dbReference type="PROSITE" id="PS50022">
    <property type="entry name" value="FA58C_3"/>
    <property type="match status" value="1"/>
</dbReference>
<reference evidence="5 6" key="1">
    <citation type="journal article" date="2018" name="PLoS ONE">
        <title>The draft genome of Kipferlia bialata reveals reductive genome evolution in fornicate parasites.</title>
        <authorList>
            <person name="Tanifuji G."/>
            <person name="Takabayashi S."/>
            <person name="Kume K."/>
            <person name="Takagi M."/>
            <person name="Nakayama T."/>
            <person name="Kamikawa R."/>
            <person name="Inagaki Y."/>
            <person name="Hashimoto T."/>
        </authorList>
    </citation>
    <scope>NUCLEOTIDE SEQUENCE [LARGE SCALE GENOMIC DNA]</scope>
    <source>
        <strain evidence="5">NY0173</strain>
    </source>
</reference>
<keyword evidence="6" id="KW-1185">Reference proteome</keyword>
<dbReference type="Gene3D" id="1.10.287.1490">
    <property type="match status" value="1"/>
</dbReference>
<dbReference type="SUPFAM" id="SSF49785">
    <property type="entry name" value="Galactose-binding domain-like"/>
    <property type="match status" value="1"/>
</dbReference>
<dbReference type="AlphaFoldDB" id="A0A9K3D439"/>
<evidence type="ECO:0000256" key="3">
    <source>
        <dbReference type="SAM" id="Phobius"/>
    </source>
</evidence>
<feature type="region of interest" description="Disordered" evidence="2">
    <location>
        <begin position="1"/>
        <end position="22"/>
    </location>
</feature>
<dbReference type="Pfam" id="PF00754">
    <property type="entry name" value="F5_F8_type_C"/>
    <property type="match status" value="1"/>
</dbReference>
<feature type="transmembrane region" description="Helical" evidence="3">
    <location>
        <begin position="56"/>
        <end position="81"/>
    </location>
</feature>
<dbReference type="Proteomes" id="UP000265618">
    <property type="component" value="Unassembled WGS sequence"/>
</dbReference>
<evidence type="ECO:0000313" key="5">
    <source>
        <dbReference type="EMBL" id="GIQ87310.1"/>
    </source>
</evidence>
<organism evidence="5 6">
    <name type="scientific">Kipferlia bialata</name>
    <dbReference type="NCBI Taxonomy" id="797122"/>
    <lineage>
        <taxon>Eukaryota</taxon>
        <taxon>Metamonada</taxon>
        <taxon>Carpediemonas-like organisms</taxon>
        <taxon>Kipferlia</taxon>
    </lineage>
</organism>
<dbReference type="InterPro" id="IPR000421">
    <property type="entry name" value="FA58C"/>
</dbReference>
<dbReference type="EMBL" id="BDIP01003127">
    <property type="protein sequence ID" value="GIQ87310.1"/>
    <property type="molecule type" value="Genomic_DNA"/>
</dbReference>
<dbReference type="OrthoDB" id="6071166at2759"/>
<keyword evidence="1" id="KW-0175">Coiled coil</keyword>
<comment type="caution">
    <text evidence="5">The sequence shown here is derived from an EMBL/GenBank/DDBJ whole genome shotgun (WGS) entry which is preliminary data.</text>
</comment>
<keyword evidence="3" id="KW-1133">Transmembrane helix</keyword>
<sequence length="430" mass="45742">MTDVNKWQQPVYEVPPPEAPDMHFEDERDELKTQLAASEKAIEAAQKGIQSARRTAICAIVVAVVVSIGSVVAAVLISLAVRESTDEYVLLTRINSLSDEVDSHSGSLTALDDELDSMTEAVAGLDTTTDTLSADLATMSTVVSGHTSSLSSVSADVSALEVATTAADADITALSASVSALEGDLSTLTTTTSTLSADLSTVSDTVTAQTASLSSLGTDVTAVQSDVTALAVYADPNASYSDVKTVLMEGVTVNAPFYIRSTHTTADEALSAVRASYTGVTVWETVEKSIADVRFSSAYTSTLNEDYQHAFTLRQKGLTGTGCWAASHCVVGQYAMVVFDTPTLVCAIATAGRPLTSNQYVKTYEIEYYDADQDEWVSVVDGKTSFQGNSDMNTVVLHTLSEPVVADRVRISVLTWNTHISMRLEVYGWQ</sequence>
<evidence type="ECO:0000313" key="6">
    <source>
        <dbReference type="Proteomes" id="UP000265618"/>
    </source>
</evidence>
<accession>A0A9K3D439</accession>
<evidence type="ECO:0000256" key="1">
    <source>
        <dbReference type="SAM" id="Coils"/>
    </source>
</evidence>